<dbReference type="SMART" id="SM00849">
    <property type="entry name" value="Lactamase_B"/>
    <property type="match status" value="1"/>
</dbReference>
<evidence type="ECO:0000256" key="4">
    <source>
        <dbReference type="ARBA" id="ARBA00022989"/>
    </source>
</evidence>
<feature type="domain" description="Metallo-beta-lactamase" evidence="7">
    <location>
        <begin position="406"/>
        <end position="594"/>
    </location>
</feature>
<evidence type="ECO:0000313" key="8">
    <source>
        <dbReference type="EMBL" id="GIH27593.1"/>
    </source>
</evidence>
<keyword evidence="9" id="KW-1185">Reference proteome</keyword>
<evidence type="ECO:0000256" key="1">
    <source>
        <dbReference type="ARBA" id="ARBA00004651"/>
    </source>
</evidence>
<feature type="transmembrane region" description="Helical" evidence="6">
    <location>
        <begin position="283"/>
        <end position="305"/>
    </location>
</feature>
<dbReference type="PANTHER" id="PTHR30619">
    <property type="entry name" value="DNA INTERNALIZATION/COMPETENCE PROTEIN COMEC/REC2"/>
    <property type="match status" value="1"/>
</dbReference>
<dbReference type="SUPFAM" id="SSF56281">
    <property type="entry name" value="Metallo-hydrolase/oxidoreductase"/>
    <property type="match status" value="1"/>
</dbReference>
<keyword evidence="3 6" id="KW-0812">Transmembrane</keyword>
<proteinExistence type="predicted"/>
<protein>
    <recommendedName>
        <fullName evidence="7">Metallo-beta-lactamase domain-containing protein</fullName>
    </recommendedName>
</protein>
<feature type="transmembrane region" description="Helical" evidence="6">
    <location>
        <begin position="372"/>
        <end position="392"/>
    </location>
</feature>
<sequence>MAGVGSVVGAEVVVVDAPVVVFAVGDEWGRLLPSQRVRVVGRMGAAEAGELKAGVLVVRGPPVVVGGPSGVQDLAGVLRAGLREACDVLPQGARGLLPGLVVGDVSRLDAQVKDDFAAAGLSHLNAVSGANLAVVAGAVVLMGRFVGLPLAARGVLAVVAMGGFAVVARPSPSVLRALVMGTVAAIALGSGRSRDGMAALSGTVLLLILFNPGLAREYGFALSVAATGGILVLAPRWRDRMAVRMPVWAAEAIAVPAAAQAAVTPVLVLMSGELGLAAIPANLLAGPAVAPATILGFLAALIAPVSMELAQLVVRPAGFCAGWIITVAEWAAGLPMATVAWPAGVFGLGLLAVLSAAAWMVLRRQGGRRLTIALAGGSLIAVLIVGPATSTWPARGWLLVMCDVGQGDALVLSAGEGKAVVVDAGPEPRQVDRCLRRLGVHTVPLLVLTHPHADHVGGLTGVLRNRRVGAVVVSPSRVPQRESTRVSAELRSKRIPEWVVRPGTRWQFGSTEITVLAPSTETPIQGQGEGSMTNNASIVLVVRWPAGSALLAGDLETEAETALLRHGVPRVDILKVPHHKLSITHQEKDLWLGSPSAWSRVTGRRLDRTSPGAQ</sequence>
<feature type="transmembrane region" description="Helical" evidence="6">
    <location>
        <begin position="249"/>
        <end position="271"/>
    </location>
</feature>
<evidence type="ECO:0000256" key="6">
    <source>
        <dbReference type="SAM" id="Phobius"/>
    </source>
</evidence>
<feature type="transmembrane region" description="Helical" evidence="6">
    <location>
        <begin position="339"/>
        <end position="360"/>
    </location>
</feature>
<name>A0A919QF40_9ACTN</name>
<dbReference type="CDD" id="cd07731">
    <property type="entry name" value="ComA-like_MBL-fold"/>
    <property type="match status" value="1"/>
</dbReference>
<keyword evidence="2" id="KW-1003">Cell membrane</keyword>
<feature type="transmembrane region" description="Helical" evidence="6">
    <location>
        <begin position="174"/>
        <end position="190"/>
    </location>
</feature>
<dbReference type="NCBIfam" id="TIGR00360">
    <property type="entry name" value="ComEC_N-term"/>
    <property type="match status" value="1"/>
</dbReference>
<evidence type="ECO:0000256" key="3">
    <source>
        <dbReference type="ARBA" id="ARBA00022692"/>
    </source>
</evidence>
<keyword evidence="4 6" id="KW-1133">Transmembrane helix</keyword>
<evidence type="ECO:0000259" key="7">
    <source>
        <dbReference type="SMART" id="SM00849"/>
    </source>
</evidence>
<dbReference type="GO" id="GO:0005886">
    <property type="term" value="C:plasma membrane"/>
    <property type="evidence" value="ECO:0007669"/>
    <property type="project" value="UniProtKB-SubCell"/>
</dbReference>
<feature type="transmembrane region" description="Helical" evidence="6">
    <location>
        <begin position="312"/>
        <end position="333"/>
    </location>
</feature>
<dbReference type="AlphaFoldDB" id="A0A919QF40"/>
<dbReference type="EMBL" id="BOOA01000059">
    <property type="protein sequence ID" value="GIH27593.1"/>
    <property type="molecule type" value="Genomic_DNA"/>
</dbReference>
<dbReference type="Pfam" id="PF03772">
    <property type="entry name" value="Competence"/>
    <property type="match status" value="1"/>
</dbReference>
<dbReference type="InterPro" id="IPR036866">
    <property type="entry name" value="RibonucZ/Hydroxyglut_hydro"/>
</dbReference>
<evidence type="ECO:0000313" key="9">
    <source>
        <dbReference type="Proteomes" id="UP000640052"/>
    </source>
</evidence>
<comment type="caution">
    <text evidence="8">The sequence shown here is derived from an EMBL/GenBank/DDBJ whole genome shotgun (WGS) entry which is preliminary data.</text>
</comment>
<dbReference type="InterPro" id="IPR052159">
    <property type="entry name" value="Competence_DNA_uptake"/>
</dbReference>
<feature type="transmembrane region" description="Helical" evidence="6">
    <location>
        <begin position="220"/>
        <end position="237"/>
    </location>
</feature>
<evidence type="ECO:0000256" key="5">
    <source>
        <dbReference type="ARBA" id="ARBA00023136"/>
    </source>
</evidence>
<accession>A0A919QF40</accession>
<dbReference type="InterPro" id="IPR004477">
    <property type="entry name" value="ComEC_N"/>
</dbReference>
<gene>
    <name evidence="8" type="ORF">Aph01nite_59030</name>
</gene>
<dbReference type="Pfam" id="PF00753">
    <property type="entry name" value="Lactamase_B"/>
    <property type="match status" value="1"/>
</dbReference>
<feature type="transmembrane region" description="Helical" evidence="6">
    <location>
        <begin position="150"/>
        <end position="168"/>
    </location>
</feature>
<dbReference type="InterPro" id="IPR035681">
    <property type="entry name" value="ComA-like_MBL"/>
</dbReference>
<dbReference type="Proteomes" id="UP000640052">
    <property type="component" value="Unassembled WGS sequence"/>
</dbReference>
<dbReference type="Gene3D" id="3.60.15.10">
    <property type="entry name" value="Ribonuclease Z/Hydroxyacylglutathione hydrolase-like"/>
    <property type="match status" value="1"/>
</dbReference>
<organism evidence="8 9">
    <name type="scientific">Acrocarpospora phusangensis</name>
    <dbReference type="NCBI Taxonomy" id="1070424"/>
    <lineage>
        <taxon>Bacteria</taxon>
        <taxon>Bacillati</taxon>
        <taxon>Actinomycetota</taxon>
        <taxon>Actinomycetes</taxon>
        <taxon>Streptosporangiales</taxon>
        <taxon>Streptosporangiaceae</taxon>
        <taxon>Acrocarpospora</taxon>
    </lineage>
</organism>
<comment type="subcellular location">
    <subcellularLocation>
        <location evidence="1">Cell membrane</location>
        <topology evidence="1">Multi-pass membrane protein</topology>
    </subcellularLocation>
</comment>
<keyword evidence="5 6" id="KW-0472">Membrane</keyword>
<dbReference type="InterPro" id="IPR001279">
    <property type="entry name" value="Metallo-B-lactamas"/>
</dbReference>
<evidence type="ECO:0000256" key="2">
    <source>
        <dbReference type="ARBA" id="ARBA00022475"/>
    </source>
</evidence>
<reference evidence="8" key="1">
    <citation type="submission" date="2021-01" db="EMBL/GenBank/DDBJ databases">
        <title>Whole genome shotgun sequence of Acrocarpospora phusangensis NBRC 108782.</title>
        <authorList>
            <person name="Komaki H."/>
            <person name="Tamura T."/>
        </authorList>
    </citation>
    <scope>NUCLEOTIDE SEQUENCE</scope>
    <source>
        <strain evidence="8">NBRC 108782</strain>
    </source>
</reference>
<dbReference type="PANTHER" id="PTHR30619:SF1">
    <property type="entry name" value="RECOMBINATION PROTEIN 2"/>
    <property type="match status" value="1"/>
</dbReference>